<dbReference type="EMBL" id="FQXJ01000024">
    <property type="protein sequence ID" value="SHI74197.1"/>
    <property type="molecule type" value="Genomic_DNA"/>
</dbReference>
<dbReference type="STRING" id="1121420.SAMN02746098_04560"/>
<accession>A0A1M6DLJ4</accession>
<protein>
    <submittedName>
        <fullName evidence="1">Uncharacterized protein</fullName>
    </submittedName>
</protein>
<dbReference type="RefSeq" id="WP_200797974.1">
    <property type="nucleotide sequence ID" value="NZ_FQXJ01000024.1"/>
</dbReference>
<evidence type="ECO:0000313" key="1">
    <source>
        <dbReference type="EMBL" id="SHI74197.1"/>
    </source>
</evidence>
<reference evidence="2" key="1">
    <citation type="submission" date="2016-11" db="EMBL/GenBank/DDBJ databases">
        <authorList>
            <person name="Varghese N."/>
            <person name="Submissions S."/>
        </authorList>
    </citation>
    <scope>NUCLEOTIDE SEQUENCE [LARGE SCALE GENOMIC DNA]</scope>
    <source>
        <strain evidence="2">DSM 15449</strain>
    </source>
</reference>
<dbReference type="AlphaFoldDB" id="A0A1M6DLJ4"/>
<dbReference type="Proteomes" id="UP000183954">
    <property type="component" value="Unassembled WGS sequence"/>
</dbReference>
<name>A0A1M6DLJ4_9FIRM</name>
<evidence type="ECO:0000313" key="2">
    <source>
        <dbReference type="Proteomes" id="UP000183954"/>
    </source>
</evidence>
<sequence>MSKKEEQVEIIEPLDIAVRQTNLPQISNFEASLMGLLQKHGLPSQSILVPISQRVAVFNNIGIVVDQVEMERRSTSVYISKFIAAVASGLFDAALNYLWDETISDLRRRVAQYDLSYFYDNAVSNPEKRKKLDNENDLVKIDDNELIHGAREIELISELGFKHLDFIRYMRNWASAAHPNQNEITGLQLVSWLETCIREVISLPLSNIVVEIKRLLSNIKTSSISDPQAKEIAAFFMNLTQDQVNNLASGFYGIYTRTTTDSQTRQNIHNLLPFLWGRVDEKTRQQFGIKYGKFVANNDQDEKTLARQFLDLVSGASYIPDDLRAVEIQAAVENLTAVHWGHNNFYNEPPFARELKRLVGQVKIPKQINHYYVLGLVEVFLTNGNGVAWNAEVVYIELLGKFDPDQALLAILSFDDERISSLLQFTLCQKKFKELLNLMKQKVSSPAVKELIIDIETSGRLDRLRDDHRIREKVDNILRIIA</sequence>
<organism evidence="1 2">
    <name type="scientific">Desulfosporosinus lacus DSM 15449</name>
    <dbReference type="NCBI Taxonomy" id="1121420"/>
    <lineage>
        <taxon>Bacteria</taxon>
        <taxon>Bacillati</taxon>
        <taxon>Bacillota</taxon>
        <taxon>Clostridia</taxon>
        <taxon>Eubacteriales</taxon>
        <taxon>Desulfitobacteriaceae</taxon>
        <taxon>Desulfosporosinus</taxon>
    </lineage>
</organism>
<gene>
    <name evidence="1" type="ORF">SAMN02746098_04560</name>
</gene>
<proteinExistence type="predicted"/>
<keyword evidence="2" id="KW-1185">Reference proteome</keyword>